<proteinExistence type="predicted"/>
<reference evidence="1" key="1">
    <citation type="submission" date="2014-11" db="EMBL/GenBank/DDBJ databases">
        <authorList>
            <person name="Amaro Gonzalez C."/>
        </authorList>
    </citation>
    <scope>NUCLEOTIDE SEQUENCE</scope>
</reference>
<evidence type="ECO:0000313" key="1">
    <source>
        <dbReference type="EMBL" id="JAH34823.1"/>
    </source>
</evidence>
<protein>
    <submittedName>
        <fullName evidence="1">Uncharacterized protein</fullName>
    </submittedName>
</protein>
<dbReference type="EMBL" id="GBXM01073754">
    <property type="protein sequence ID" value="JAH34823.1"/>
    <property type="molecule type" value="Transcribed_RNA"/>
</dbReference>
<organism evidence="1">
    <name type="scientific">Anguilla anguilla</name>
    <name type="common">European freshwater eel</name>
    <name type="synonym">Muraena anguilla</name>
    <dbReference type="NCBI Taxonomy" id="7936"/>
    <lineage>
        <taxon>Eukaryota</taxon>
        <taxon>Metazoa</taxon>
        <taxon>Chordata</taxon>
        <taxon>Craniata</taxon>
        <taxon>Vertebrata</taxon>
        <taxon>Euteleostomi</taxon>
        <taxon>Actinopterygii</taxon>
        <taxon>Neopterygii</taxon>
        <taxon>Teleostei</taxon>
        <taxon>Anguilliformes</taxon>
        <taxon>Anguillidae</taxon>
        <taxon>Anguilla</taxon>
    </lineage>
</organism>
<name>A0A0E9S2T7_ANGAN</name>
<sequence>MHLKSFRSCISQL</sequence>
<accession>A0A0E9S2T7</accession>
<reference evidence="1" key="2">
    <citation type="journal article" date="2015" name="Fish Shellfish Immunol.">
        <title>Early steps in the European eel (Anguilla anguilla)-Vibrio vulnificus interaction in the gills: Role of the RtxA13 toxin.</title>
        <authorList>
            <person name="Callol A."/>
            <person name="Pajuelo D."/>
            <person name="Ebbesson L."/>
            <person name="Teles M."/>
            <person name="MacKenzie S."/>
            <person name="Amaro C."/>
        </authorList>
    </citation>
    <scope>NUCLEOTIDE SEQUENCE</scope>
</reference>